<gene>
    <name evidence="2" type="ORF">CI610_01472</name>
</gene>
<organism evidence="2">
    <name type="scientific">invertebrate metagenome</name>
    <dbReference type="NCBI Taxonomy" id="1711999"/>
    <lineage>
        <taxon>unclassified sequences</taxon>
        <taxon>metagenomes</taxon>
        <taxon>organismal metagenomes</taxon>
    </lineage>
</organism>
<keyword evidence="1" id="KW-0472">Membrane</keyword>
<name>A0A2H9T8P6_9ZZZZ</name>
<dbReference type="AlphaFoldDB" id="A0A2H9T8P6"/>
<protein>
    <submittedName>
        <fullName evidence="2">Uncharacterized protein</fullName>
    </submittedName>
</protein>
<proteinExistence type="predicted"/>
<sequence length="57" mass="6509">MNLVTILLVLFLVLFVVVKIAERTSKPMSHERQAKLSRIILILVGVLLITRLIKELL</sequence>
<evidence type="ECO:0000256" key="1">
    <source>
        <dbReference type="SAM" id="Phobius"/>
    </source>
</evidence>
<feature type="transmembrane region" description="Helical" evidence="1">
    <location>
        <begin position="36"/>
        <end position="53"/>
    </location>
</feature>
<comment type="caution">
    <text evidence="2">The sequence shown here is derived from an EMBL/GenBank/DDBJ whole genome shotgun (WGS) entry which is preliminary data.</text>
</comment>
<evidence type="ECO:0000313" key="2">
    <source>
        <dbReference type="EMBL" id="PJE79567.1"/>
    </source>
</evidence>
<dbReference type="EMBL" id="NSIT01000061">
    <property type="protein sequence ID" value="PJE79567.1"/>
    <property type="molecule type" value="Genomic_DNA"/>
</dbReference>
<accession>A0A2H9T8P6</accession>
<reference evidence="2" key="1">
    <citation type="journal article" date="2017" name="Appl. Environ. Microbiol.">
        <title>Molecular characterization of an Endozoicomonas-like organism causing infection in king scallop Pecten maximus L.</title>
        <authorList>
            <person name="Cano I."/>
            <person name="van Aerle R."/>
            <person name="Ross S."/>
            <person name="Verner-Jeffreys D.W."/>
            <person name="Paley R.K."/>
            <person name="Rimmer G."/>
            <person name="Ryder D."/>
            <person name="Hooper P."/>
            <person name="Stone D."/>
            <person name="Feist S.W."/>
        </authorList>
    </citation>
    <scope>NUCLEOTIDE SEQUENCE</scope>
</reference>
<keyword evidence="1" id="KW-1133">Transmembrane helix</keyword>
<keyword evidence="1" id="KW-0812">Transmembrane</keyword>